<feature type="transmembrane region" description="Helical" evidence="2">
    <location>
        <begin position="50"/>
        <end position="70"/>
    </location>
</feature>
<feature type="domain" description="Alpha/beta-hydrolase N-terminal" evidence="3">
    <location>
        <begin position="70"/>
        <end position="109"/>
    </location>
</feature>
<keyword evidence="5" id="KW-1185">Reference proteome</keyword>
<comment type="caution">
    <text evidence="4">The sequence shown here is derived from an EMBL/GenBank/DDBJ whole genome shotgun (WGS) entry which is preliminary data.</text>
</comment>
<protein>
    <recommendedName>
        <fullName evidence="3">Alpha/beta-hydrolase N-terminal domain-containing protein</fullName>
    </recommendedName>
</protein>
<dbReference type="Proteomes" id="UP000605670">
    <property type="component" value="Unassembled WGS sequence"/>
</dbReference>
<reference evidence="4" key="1">
    <citation type="journal article" date="2014" name="Int. J. Syst. Evol. Microbiol.">
        <title>Complete genome sequence of Corynebacterium casei LMG S-19264T (=DSM 44701T), isolated from a smear-ripened cheese.</title>
        <authorList>
            <consortium name="US DOE Joint Genome Institute (JGI-PGF)"/>
            <person name="Walter F."/>
            <person name="Albersmeier A."/>
            <person name="Kalinowski J."/>
            <person name="Ruckert C."/>
        </authorList>
    </citation>
    <scope>NUCLEOTIDE SEQUENCE</scope>
    <source>
        <strain evidence="4">CGMCC 1.12160</strain>
    </source>
</reference>
<feature type="region of interest" description="Disordered" evidence="1">
    <location>
        <begin position="1"/>
        <end position="41"/>
    </location>
</feature>
<feature type="transmembrane region" description="Helical" evidence="2">
    <location>
        <begin position="90"/>
        <end position="108"/>
    </location>
</feature>
<reference evidence="4" key="2">
    <citation type="submission" date="2020-09" db="EMBL/GenBank/DDBJ databases">
        <authorList>
            <person name="Sun Q."/>
            <person name="Zhou Y."/>
        </authorList>
    </citation>
    <scope>NUCLEOTIDE SEQUENCE</scope>
    <source>
        <strain evidence="4">CGMCC 1.12160</strain>
    </source>
</reference>
<keyword evidence="2" id="KW-0812">Transmembrane</keyword>
<keyword evidence="2" id="KW-1133">Transmembrane helix</keyword>
<organism evidence="4 5">
    <name type="scientific">Ornithinimicrobium tianjinense</name>
    <dbReference type="NCBI Taxonomy" id="1195761"/>
    <lineage>
        <taxon>Bacteria</taxon>
        <taxon>Bacillati</taxon>
        <taxon>Actinomycetota</taxon>
        <taxon>Actinomycetes</taxon>
        <taxon>Micrococcales</taxon>
        <taxon>Ornithinimicrobiaceae</taxon>
        <taxon>Ornithinimicrobium</taxon>
    </lineage>
</organism>
<evidence type="ECO:0000256" key="1">
    <source>
        <dbReference type="SAM" id="MobiDB-lite"/>
    </source>
</evidence>
<sequence length="119" mass="12911">MTEGGAGLRPVRDRWGRLGAPSPTNPLRMPPRGSPPTTYPVAEPARTAPLLRHLSVPGMTLALVMLWVALTPSLLPRAWWMTAVNVGMSTVYGYAVGDLLGRVVAWLARRTDVRLTLNA</sequence>
<evidence type="ECO:0000313" key="5">
    <source>
        <dbReference type="Proteomes" id="UP000605670"/>
    </source>
</evidence>
<accession>A0A917BRT2</accession>
<gene>
    <name evidence="4" type="ORF">GCM10011366_23720</name>
</gene>
<proteinExistence type="predicted"/>
<feature type="compositionally biased region" description="Pro residues" evidence="1">
    <location>
        <begin position="28"/>
        <end position="38"/>
    </location>
</feature>
<dbReference type="RefSeq" id="WP_229735224.1">
    <property type="nucleotide sequence ID" value="NZ_BAABKH010000014.1"/>
</dbReference>
<evidence type="ECO:0000256" key="2">
    <source>
        <dbReference type="SAM" id="Phobius"/>
    </source>
</evidence>
<dbReference type="AlphaFoldDB" id="A0A917BRT2"/>
<evidence type="ECO:0000313" key="4">
    <source>
        <dbReference type="EMBL" id="GGF55091.1"/>
    </source>
</evidence>
<dbReference type="EMBL" id="BMEM01000004">
    <property type="protein sequence ID" value="GGF55091.1"/>
    <property type="molecule type" value="Genomic_DNA"/>
</dbReference>
<dbReference type="InterPro" id="IPR027788">
    <property type="entry name" value="Alpha/beta-hydrolase_N_dom"/>
</dbReference>
<evidence type="ECO:0000259" key="3">
    <source>
        <dbReference type="Pfam" id="PF15420"/>
    </source>
</evidence>
<keyword evidence="2" id="KW-0472">Membrane</keyword>
<name>A0A917BRT2_9MICO</name>
<dbReference type="Pfam" id="PF15420">
    <property type="entry name" value="Abhydrolase_9_N"/>
    <property type="match status" value="1"/>
</dbReference>